<organism evidence="1 2">
    <name type="scientific">Apiospora hydei</name>
    <dbReference type="NCBI Taxonomy" id="1337664"/>
    <lineage>
        <taxon>Eukaryota</taxon>
        <taxon>Fungi</taxon>
        <taxon>Dikarya</taxon>
        <taxon>Ascomycota</taxon>
        <taxon>Pezizomycotina</taxon>
        <taxon>Sordariomycetes</taxon>
        <taxon>Xylariomycetidae</taxon>
        <taxon>Amphisphaeriales</taxon>
        <taxon>Apiosporaceae</taxon>
        <taxon>Apiospora</taxon>
    </lineage>
</organism>
<dbReference type="EMBL" id="JAQQWN010000009">
    <property type="protein sequence ID" value="KAK8066937.1"/>
    <property type="molecule type" value="Genomic_DNA"/>
</dbReference>
<evidence type="ECO:0000313" key="1">
    <source>
        <dbReference type="EMBL" id="KAK8066937.1"/>
    </source>
</evidence>
<sequence>MKSRDEHQKLTLALAPLTQPGYGTTCWSPHGGRPAKIKSTRLFVCSPRRGGPRFADAAVRDFRHDKSAFSDQDPYRRVLQGTLVRHHHDALGGQVTDSSGNRAA</sequence>
<evidence type="ECO:0000313" key="2">
    <source>
        <dbReference type="Proteomes" id="UP001433268"/>
    </source>
</evidence>
<gene>
    <name evidence="1" type="ORF">PG997_013684</name>
</gene>
<protein>
    <submittedName>
        <fullName evidence="1">Uncharacterized protein</fullName>
    </submittedName>
</protein>
<dbReference type="Proteomes" id="UP001433268">
    <property type="component" value="Unassembled WGS sequence"/>
</dbReference>
<proteinExistence type="predicted"/>
<dbReference type="GeneID" id="92051058"/>
<keyword evidence="2" id="KW-1185">Reference proteome</keyword>
<name>A0ABR1V7M0_9PEZI</name>
<accession>A0ABR1V7M0</accession>
<comment type="caution">
    <text evidence="1">The sequence shown here is derived from an EMBL/GenBank/DDBJ whole genome shotgun (WGS) entry which is preliminary data.</text>
</comment>
<reference evidence="1 2" key="1">
    <citation type="submission" date="2023-01" db="EMBL/GenBank/DDBJ databases">
        <title>Analysis of 21 Apiospora genomes using comparative genomics revels a genus with tremendous synthesis potential of carbohydrate active enzymes and secondary metabolites.</title>
        <authorList>
            <person name="Sorensen T."/>
        </authorList>
    </citation>
    <scope>NUCLEOTIDE SEQUENCE [LARGE SCALE GENOMIC DNA]</scope>
    <source>
        <strain evidence="1 2">CBS 114990</strain>
    </source>
</reference>
<dbReference type="RefSeq" id="XP_066663690.1">
    <property type="nucleotide sequence ID" value="XM_066817998.1"/>
</dbReference>